<feature type="compositionally biased region" description="Acidic residues" evidence="1">
    <location>
        <begin position="132"/>
        <end position="147"/>
    </location>
</feature>
<feature type="signal peptide" evidence="2">
    <location>
        <begin position="1"/>
        <end position="28"/>
    </location>
</feature>
<organism evidence="3 4">
    <name type="scientific">Glycomyces mayteni</name>
    <dbReference type="NCBI Taxonomy" id="543887"/>
    <lineage>
        <taxon>Bacteria</taxon>
        <taxon>Bacillati</taxon>
        <taxon>Actinomycetota</taxon>
        <taxon>Actinomycetes</taxon>
        <taxon>Glycomycetales</taxon>
        <taxon>Glycomycetaceae</taxon>
        <taxon>Glycomyces</taxon>
    </lineage>
</organism>
<evidence type="ECO:0000313" key="3">
    <source>
        <dbReference type="EMBL" id="MFC6958216.1"/>
    </source>
</evidence>
<dbReference type="PROSITE" id="PS51257">
    <property type="entry name" value="PROKAR_LIPOPROTEIN"/>
    <property type="match status" value="1"/>
</dbReference>
<feature type="region of interest" description="Disordered" evidence="1">
    <location>
        <begin position="235"/>
        <end position="258"/>
    </location>
</feature>
<name>A0ABW2DBA8_9ACTN</name>
<evidence type="ECO:0008006" key="5">
    <source>
        <dbReference type="Google" id="ProtNLM"/>
    </source>
</evidence>
<feature type="compositionally biased region" description="Low complexity" evidence="1">
    <location>
        <begin position="148"/>
        <end position="167"/>
    </location>
</feature>
<gene>
    <name evidence="3" type="ORF">ACFQS3_13505</name>
</gene>
<evidence type="ECO:0000313" key="4">
    <source>
        <dbReference type="Proteomes" id="UP001596470"/>
    </source>
</evidence>
<proteinExistence type="predicted"/>
<dbReference type="Proteomes" id="UP001596470">
    <property type="component" value="Unassembled WGS sequence"/>
</dbReference>
<comment type="caution">
    <text evidence="3">The sequence shown here is derived from an EMBL/GenBank/DDBJ whole genome shotgun (WGS) entry which is preliminary data.</text>
</comment>
<evidence type="ECO:0000256" key="1">
    <source>
        <dbReference type="SAM" id="MobiDB-lite"/>
    </source>
</evidence>
<accession>A0ABW2DBA8</accession>
<keyword evidence="4" id="KW-1185">Reference proteome</keyword>
<sequence length="258" mass="26430">MAKGIITARRAAAIALAGAAAAALSACAAGNETQTDMKVSAIAGVNVDEGDLALRDLQVEFDSAAGYAVGDSAALRVWIGNEGDAEVSLTGVYAYATEEDAAADAEESDDSLWAGTVTFVSPTAPVEPATSAEEEPSGDASETETGTETETGAETPSGDAESSAAEEPAVEEPAFEGDPAIDIAIAPAEYVRLDQAVEDGDYLLVEDLGTDLPVGSQLWVKFVFADGSEVLAALPTGQDTTGDEDREYYEPAEEAEGH</sequence>
<reference evidence="4" key="1">
    <citation type="journal article" date="2019" name="Int. J. Syst. Evol. Microbiol.">
        <title>The Global Catalogue of Microorganisms (GCM) 10K type strain sequencing project: providing services to taxonomists for standard genome sequencing and annotation.</title>
        <authorList>
            <consortium name="The Broad Institute Genomics Platform"/>
            <consortium name="The Broad Institute Genome Sequencing Center for Infectious Disease"/>
            <person name="Wu L."/>
            <person name="Ma J."/>
        </authorList>
    </citation>
    <scope>NUCLEOTIDE SEQUENCE [LARGE SCALE GENOMIC DNA]</scope>
    <source>
        <strain evidence="4">KACC 12634</strain>
    </source>
</reference>
<feature type="compositionally biased region" description="Acidic residues" evidence="1">
    <location>
        <begin position="241"/>
        <end position="258"/>
    </location>
</feature>
<evidence type="ECO:0000256" key="2">
    <source>
        <dbReference type="SAM" id="SignalP"/>
    </source>
</evidence>
<feature type="chain" id="PRO_5047147273" description="Copper(I)-binding protein" evidence="2">
    <location>
        <begin position="29"/>
        <end position="258"/>
    </location>
</feature>
<dbReference type="RefSeq" id="WP_382346551.1">
    <property type="nucleotide sequence ID" value="NZ_JBHMBP010000001.1"/>
</dbReference>
<protein>
    <recommendedName>
        <fullName evidence="5">Copper(I)-binding protein</fullName>
    </recommendedName>
</protein>
<keyword evidence="2" id="KW-0732">Signal</keyword>
<feature type="region of interest" description="Disordered" evidence="1">
    <location>
        <begin position="121"/>
        <end position="180"/>
    </location>
</feature>
<dbReference type="EMBL" id="JBHSYS010000003">
    <property type="protein sequence ID" value="MFC6958216.1"/>
    <property type="molecule type" value="Genomic_DNA"/>
</dbReference>